<keyword evidence="5" id="KW-0675">Receptor</keyword>
<sequence>MNTKLETADLRWTVYPHTDPEEPADSPRRTASVLYVEIRFTMMECSSLPYNSHRSCKETFNLYHYQTDTDEATNTHPAWMENPYTKPSKHRASAWPLLAVRVYFKKCPPLTRSFSRFPETVPHALVEGAQGVCVDNAVTPPGRAGTPSQHAVR</sequence>
<evidence type="ECO:0000256" key="1">
    <source>
        <dbReference type="ARBA" id="ARBA00004167"/>
    </source>
</evidence>
<dbReference type="Gene3D" id="2.60.40.1770">
    <property type="entry name" value="ephrin a2 ectodomain"/>
    <property type="match status" value="1"/>
</dbReference>
<dbReference type="Gene3D" id="2.60.120.260">
    <property type="entry name" value="Galactose-binding domain-like"/>
    <property type="match status" value="1"/>
</dbReference>
<dbReference type="PANTHER" id="PTHR46877">
    <property type="entry name" value="EPH RECEPTOR A5"/>
    <property type="match status" value="1"/>
</dbReference>
<dbReference type="GO" id="GO:0005524">
    <property type="term" value="F:ATP binding"/>
    <property type="evidence" value="ECO:0007669"/>
    <property type="project" value="UniProtKB-KW"/>
</dbReference>
<dbReference type="PROSITE" id="PS51550">
    <property type="entry name" value="EPH_LBD"/>
    <property type="match status" value="1"/>
</dbReference>
<comment type="caution">
    <text evidence="7">The sequence shown here is derived from an EMBL/GenBank/DDBJ whole genome shotgun (WGS) entry which is preliminary data.</text>
</comment>
<evidence type="ECO:0000259" key="6">
    <source>
        <dbReference type="PROSITE" id="PS51550"/>
    </source>
</evidence>
<dbReference type="Proteomes" id="UP001356427">
    <property type="component" value="Unassembled WGS sequence"/>
</dbReference>
<evidence type="ECO:0000313" key="7">
    <source>
        <dbReference type="EMBL" id="KAK6322951.1"/>
    </source>
</evidence>
<protein>
    <recommendedName>
        <fullName evidence="6">Eph LBD domain-containing protein</fullName>
    </recommendedName>
</protein>
<evidence type="ECO:0000256" key="4">
    <source>
        <dbReference type="ARBA" id="ARBA00023136"/>
    </source>
</evidence>
<name>A0AAN8N9V7_9TELE</name>
<dbReference type="EMBL" id="JAGTTL010000004">
    <property type="protein sequence ID" value="KAK6322951.1"/>
    <property type="molecule type" value="Genomic_DNA"/>
</dbReference>
<dbReference type="AlphaFoldDB" id="A0AAN8N9V7"/>
<keyword evidence="3" id="KW-0067">ATP-binding</keyword>
<dbReference type="GO" id="GO:0030425">
    <property type="term" value="C:dendrite"/>
    <property type="evidence" value="ECO:0007669"/>
    <property type="project" value="TreeGrafter"/>
</dbReference>
<dbReference type="Pfam" id="PF25599">
    <property type="entry name" value="Ephrin_CRD"/>
    <property type="match status" value="1"/>
</dbReference>
<dbReference type="InterPro" id="IPR001090">
    <property type="entry name" value="Ephrin_rcpt_lig-bd_dom"/>
</dbReference>
<comment type="subcellular location">
    <subcellularLocation>
        <location evidence="1">Membrane</location>
        <topology evidence="1">Single-pass membrane protein</topology>
    </subcellularLocation>
</comment>
<dbReference type="PANTHER" id="PTHR46877:SF14">
    <property type="entry name" value="RECEPTOR PROTEIN-TYROSINE KINASE"/>
    <property type="match status" value="1"/>
</dbReference>
<evidence type="ECO:0000256" key="2">
    <source>
        <dbReference type="ARBA" id="ARBA00022741"/>
    </source>
</evidence>
<dbReference type="InterPro" id="IPR050449">
    <property type="entry name" value="Ephrin_rcpt_TKs"/>
</dbReference>
<proteinExistence type="predicted"/>
<dbReference type="SUPFAM" id="SSF49785">
    <property type="entry name" value="Galactose-binding domain-like"/>
    <property type="match status" value="1"/>
</dbReference>
<organism evidence="7 8">
    <name type="scientific">Coregonus suidteri</name>
    <dbReference type="NCBI Taxonomy" id="861788"/>
    <lineage>
        <taxon>Eukaryota</taxon>
        <taxon>Metazoa</taxon>
        <taxon>Chordata</taxon>
        <taxon>Craniata</taxon>
        <taxon>Vertebrata</taxon>
        <taxon>Euteleostomi</taxon>
        <taxon>Actinopterygii</taxon>
        <taxon>Neopterygii</taxon>
        <taxon>Teleostei</taxon>
        <taxon>Protacanthopterygii</taxon>
        <taxon>Salmoniformes</taxon>
        <taxon>Salmonidae</taxon>
        <taxon>Coregoninae</taxon>
        <taxon>Coregonus</taxon>
    </lineage>
</organism>
<evidence type="ECO:0000256" key="5">
    <source>
        <dbReference type="ARBA" id="ARBA00023170"/>
    </source>
</evidence>
<evidence type="ECO:0000256" key="3">
    <source>
        <dbReference type="ARBA" id="ARBA00022840"/>
    </source>
</evidence>
<dbReference type="GO" id="GO:0005005">
    <property type="term" value="F:transmembrane-ephrin receptor activity"/>
    <property type="evidence" value="ECO:0007669"/>
    <property type="project" value="TreeGrafter"/>
</dbReference>
<accession>A0AAN8N9V7</accession>
<dbReference type="SMART" id="SM00615">
    <property type="entry name" value="EPH_lbd"/>
    <property type="match status" value="1"/>
</dbReference>
<evidence type="ECO:0000313" key="8">
    <source>
        <dbReference type="Proteomes" id="UP001356427"/>
    </source>
</evidence>
<keyword evidence="8" id="KW-1185">Reference proteome</keyword>
<dbReference type="GO" id="GO:0005886">
    <property type="term" value="C:plasma membrane"/>
    <property type="evidence" value="ECO:0007669"/>
    <property type="project" value="TreeGrafter"/>
</dbReference>
<keyword evidence="2" id="KW-0547">Nucleotide-binding</keyword>
<dbReference type="InterPro" id="IPR008979">
    <property type="entry name" value="Galactose-bd-like_sf"/>
</dbReference>
<dbReference type="Pfam" id="PF01404">
    <property type="entry name" value="Ephrin_lbd"/>
    <property type="match status" value="1"/>
</dbReference>
<gene>
    <name evidence="7" type="ORF">J4Q44_G00052900</name>
</gene>
<dbReference type="GO" id="GO:0007411">
    <property type="term" value="P:axon guidance"/>
    <property type="evidence" value="ECO:0007669"/>
    <property type="project" value="TreeGrafter"/>
</dbReference>
<reference evidence="7 8" key="1">
    <citation type="submission" date="2021-04" db="EMBL/GenBank/DDBJ databases">
        <authorList>
            <person name="De Guttry C."/>
            <person name="Zahm M."/>
            <person name="Klopp C."/>
            <person name="Cabau C."/>
            <person name="Louis A."/>
            <person name="Berthelot C."/>
            <person name="Parey E."/>
            <person name="Roest Crollius H."/>
            <person name="Montfort J."/>
            <person name="Robinson-Rechavi M."/>
            <person name="Bucao C."/>
            <person name="Bouchez O."/>
            <person name="Gislard M."/>
            <person name="Lluch J."/>
            <person name="Milhes M."/>
            <person name="Lampietro C."/>
            <person name="Lopez Roques C."/>
            <person name="Donnadieu C."/>
            <person name="Braasch I."/>
            <person name="Desvignes T."/>
            <person name="Postlethwait J."/>
            <person name="Bobe J."/>
            <person name="Wedekind C."/>
            <person name="Guiguen Y."/>
        </authorList>
    </citation>
    <scope>NUCLEOTIDE SEQUENCE [LARGE SCALE GENOMIC DNA]</scope>
    <source>
        <strain evidence="7">Cs_M1</strain>
        <tissue evidence="7">Blood</tissue>
    </source>
</reference>
<keyword evidence="4" id="KW-0472">Membrane</keyword>
<feature type="domain" description="Eph LBD" evidence="6">
    <location>
        <begin position="1"/>
        <end position="151"/>
    </location>
</feature>